<dbReference type="UniPathway" id="UPA00246"/>
<dbReference type="PANTHER" id="PTHR30387">
    <property type="entry name" value="MANNONATE DEHYDRATASE"/>
    <property type="match status" value="1"/>
</dbReference>
<dbReference type="Proteomes" id="UP000037392">
    <property type="component" value="Unassembled WGS sequence"/>
</dbReference>
<dbReference type="Gene3D" id="3.20.20.150">
    <property type="entry name" value="Divalent-metal-dependent TIM barrel enzymes"/>
    <property type="match status" value="1"/>
</dbReference>
<dbReference type="InterPro" id="IPR036237">
    <property type="entry name" value="Xyl_isomerase-like_sf"/>
</dbReference>
<dbReference type="PIRSF" id="PIRSF016049">
    <property type="entry name" value="Man_dehyd"/>
    <property type="match status" value="1"/>
</dbReference>
<comment type="cofactor">
    <cofactor evidence="3">
        <name>Fe(2+)</name>
        <dbReference type="ChEBI" id="CHEBI:29033"/>
    </cofactor>
</comment>
<evidence type="ECO:0000256" key="10">
    <source>
        <dbReference type="ARBA" id="ARBA00023239"/>
    </source>
</evidence>
<dbReference type="OrthoDB" id="9780250at2"/>
<evidence type="ECO:0000256" key="9">
    <source>
        <dbReference type="ARBA" id="ARBA00023211"/>
    </source>
</evidence>
<dbReference type="GeneID" id="93166776"/>
<dbReference type="Pfam" id="PF03786">
    <property type="entry name" value="UxuA"/>
    <property type="match status" value="2"/>
</dbReference>
<accession>A0A0J9BMS5</accession>
<gene>
    <name evidence="11" type="ORF">HMPREF9470_05082</name>
</gene>
<proteinExistence type="inferred from homology"/>
<reference evidence="11 12" key="1">
    <citation type="submission" date="2011-04" db="EMBL/GenBank/DDBJ databases">
        <title>The Genome Sequence of Clostridium citroniae WAL-19142.</title>
        <authorList>
            <consortium name="The Broad Institute Genome Sequencing Platform"/>
            <person name="Earl A."/>
            <person name="Ward D."/>
            <person name="Feldgarden M."/>
            <person name="Gevers D."/>
            <person name="Warren Y.A."/>
            <person name="Tyrrell K.L."/>
            <person name="Citron D.M."/>
            <person name="Goldstein E.J."/>
            <person name="Daigneault M."/>
            <person name="Allen-Vercoe E."/>
            <person name="Young S.K."/>
            <person name="Zeng Q."/>
            <person name="Gargeya S."/>
            <person name="Fitzgerald M."/>
            <person name="Haas B."/>
            <person name="Abouelleil A."/>
            <person name="Alvarado L."/>
            <person name="Arachchi H.M."/>
            <person name="Berlin A."/>
            <person name="Brown A."/>
            <person name="Chapman S.B."/>
            <person name="Chen Z."/>
            <person name="Dunbar C."/>
            <person name="Freedman E."/>
            <person name="Gearin G."/>
            <person name="Gellesch M."/>
            <person name="Goldberg J."/>
            <person name="Griggs A."/>
            <person name="Gujja S."/>
            <person name="Heilman E.R."/>
            <person name="Heiman D."/>
            <person name="Howarth C."/>
            <person name="Larson L."/>
            <person name="Lui A."/>
            <person name="MacDonald P.J."/>
            <person name="Mehta T."/>
            <person name="Montmayeur A."/>
            <person name="Murphy C."/>
            <person name="Neiman D."/>
            <person name="Pearson M."/>
            <person name="Priest M."/>
            <person name="Roberts A."/>
            <person name="Saif S."/>
            <person name="Shea T."/>
            <person name="Shenoy N."/>
            <person name="Sisk P."/>
            <person name="Stolte C."/>
            <person name="Sykes S."/>
            <person name="White J."/>
            <person name="Yandava C."/>
            <person name="Wortman J."/>
            <person name="Nusbaum C."/>
            <person name="Birren B."/>
        </authorList>
    </citation>
    <scope>NUCLEOTIDE SEQUENCE [LARGE SCALE GENOMIC DNA]</scope>
    <source>
        <strain evidence="11 12">WAL-19142</strain>
    </source>
</reference>
<comment type="pathway">
    <text evidence="5">Carbohydrate metabolism; pentose and glucuronate interconversion.</text>
</comment>
<dbReference type="SUPFAM" id="SSF51658">
    <property type="entry name" value="Xylose isomerase-like"/>
    <property type="match status" value="1"/>
</dbReference>
<name>A0A0J9BMS5_9FIRM</name>
<dbReference type="GO" id="GO:0008927">
    <property type="term" value="F:mannonate dehydratase activity"/>
    <property type="evidence" value="ECO:0007669"/>
    <property type="project" value="UniProtKB-EC"/>
</dbReference>
<comment type="catalytic activity">
    <reaction evidence="1">
        <text>D-mannonate = 2-dehydro-3-deoxy-D-gluconate + H2O</text>
        <dbReference type="Rhea" id="RHEA:20097"/>
        <dbReference type="ChEBI" id="CHEBI:15377"/>
        <dbReference type="ChEBI" id="CHEBI:17767"/>
        <dbReference type="ChEBI" id="CHEBI:57990"/>
        <dbReference type="EC" id="4.2.1.8"/>
    </reaction>
</comment>
<comment type="cofactor">
    <cofactor evidence="2">
        <name>Mn(2+)</name>
        <dbReference type="ChEBI" id="CHEBI:29035"/>
    </cofactor>
</comment>
<evidence type="ECO:0000313" key="12">
    <source>
        <dbReference type="Proteomes" id="UP000037392"/>
    </source>
</evidence>
<evidence type="ECO:0000256" key="1">
    <source>
        <dbReference type="ARBA" id="ARBA00001794"/>
    </source>
</evidence>
<keyword evidence="9" id="KW-0464">Manganese</keyword>
<comment type="function">
    <text evidence="4">Catalyzes the dehydration of D-mannonate.</text>
</comment>
<sequence length="326" mass="36803">MKLGYAFFNPKHEILQHHAQQLGVRCAVTSAGWAGGFSRYIHEWDYMPLLKTKLSMESFGLEFSVVEGVGFLDEVKLGSEGRDEAIEHFILLLKNMSELGIKTVCYNWMPVWGWFRTDTNIKLDGGATVTGFDNDLIPVCPITELGRVSQDRLWSNLEYFLKKVVPWAEKYRVQLALHPDDPPVDNIGGIERILTSVNAMQRAIDLAPSEYNGITLCQGSFAAMGEDVIDSIRHFGTQNKIFFAHFRDLTGGPGHFREEFHHTGKTDMYTAMKTYYDIGFDGVIRPDHVPTMYLDTVGEQGYGTNGNLFATGYMMGLMEAIEKEMN</sequence>
<evidence type="ECO:0000313" key="11">
    <source>
        <dbReference type="EMBL" id="KMW13519.1"/>
    </source>
</evidence>
<protein>
    <recommendedName>
        <fullName evidence="7">mannonate dehydratase</fullName>
        <ecNumber evidence="7">4.2.1.8</ecNumber>
    </recommendedName>
</protein>
<keyword evidence="10" id="KW-0456">Lyase</keyword>
<organism evidence="11 12">
    <name type="scientific">[Clostridium] citroniae WAL-19142</name>
    <dbReference type="NCBI Taxonomy" id="742734"/>
    <lineage>
        <taxon>Bacteria</taxon>
        <taxon>Bacillati</taxon>
        <taxon>Bacillota</taxon>
        <taxon>Clostridia</taxon>
        <taxon>Lachnospirales</taxon>
        <taxon>Lachnospiraceae</taxon>
        <taxon>Enterocloster</taxon>
    </lineage>
</organism>
<evidence type="ECO:0000256" key="2">
    <source>
        <dbReference type="ARBA" id="ARBA00001936"/>
    </source>
</evidence>
<evidence type="ECO:0000256" key="3">
    <source>
        <dbReference type="ARBA" id="ARBA00001954"/>
    </source>
</evidence>
<dbReference type="InterPro" id="IPR004628">
    <property type="entry name" value="Man_deHydtase"/>
</dbReference>
<evidence type="ECO:0000256" key="4">
    <source>
        <dbReference type="ARBA" id="ARBA00002713"/>
    </source>
</evidence>
<evidence type="ECO:0000256" key="7">
    <source>
        <dbReference type="ARBA" id="ARBA00012927"/>
    </source>
</evidence>
<comment type="similarity">
    <text evidence="6">Belongs to the mannonate dehydratase family.</text>
</comment>
<evidence type="ECO:0000256" key="6">
    <source>
        <dbReference type="ARBA" id="ARBA00007389"/>
    </source>
</evidence>
<dbReference type="GO" id="GO:0008198">
    <property type="term" value="F:ferrous iron binding"/>
    <property type="evidence" value="ECO:0007669"/>
    <property type="project" value="TreeGrafter"/>
</dbReference>
<dbReference type="GO" id="GO:0042840">
    <property type="term" value="P:D-glucuronate catabolic process"/>
    <property type="evidence" value="ECO:0007669"/>
    <property type="project" value="TreeGrafter"/>
</dbReference>
<dbReference type="EC" id="4.2.1.8" evidence="7"/>
<evidence type="ECO:0000256" key="8">
    <source>
        <dbReference type="ARBA" id="ARBA00023004"/>
    </source>
</evidence>
<evidence type="ECO:0000256" key="5">
    <source>
        <dbReference type="ARBA" id="ARBA00004892"/>
    </source>
</evidence>
<dbReference type="RefSeq" id="WP_007868651.1">
    <property type="nucleotide sequence ID" value="NZ_KQ235884.1"/>
</dbReference>
<dbReference type="EMBL" id="ADLK01000044">
    <property type="protein sequence ID" value="KMW13519.1"/>
    <property type="molecule type" value="Genomic_DNA"/>
</dbReference>
<dbReference type="PATRIC" id="fig|742734.4.peg.5439"/>
<comment type="caution">
    <text evidence="11">The sequence shown here is derived from an EMBL/GenBank/DDBJ whole genome shotgun (WGS) entry which is preliminary data.</text>
</comment>
<dbReference type="PANTHER" id="PTHR30387:SF2">
    <property type="entry name" value="MANNONATE DEHYDRATASE"/>
    <property type="match status" value="1"/>
</dbReference>
<dbReference type="GO" id="GO:0030145">
    <property type="term" value="F:manganese ion binding"/>
    <property type="evidence" value="ECO:0007669"/>
    <property type="project" value="TreeGrafter"/>
</dbReference>
<dbReference type="AlphaFoldDB" id="A0A0J9BMS5"/>
<keyword evidence="8" id="KW-0408">Iron</keyword>